<feature type="transmembrane region" description="Helical" evidence="1">
    <location>
        <begin position="269"/>
        <end position="293"/>
    </location>
</feature>
<dbReference type="InterPro" id="IPR011621">
    <property type="entry name" value="Metal-dep_PHydrolase_7TM_intra"/>
</dbReference>
<dbReference type="Pfam" id="PF07698">
    <property type="entry name" value="7TM-7TMR_HD"/>
    <property type="match status" value="1"/>
</dbReference>
<evidence type="ECO:0000313" key="3">
    <source>
        <dbReference type="EMBL" id="NBG66219.1"/>
    </source>
</evidence>
<feature type="transmembrane region" description="Helical" evidence="1">
    <location>
        <begin position="397"/>
        <end position="417"/>
    </location>
</feature>
<dbReference type="SMART" id="SM00471">
    <property type="entry name" value="HDc"/>
    <property type="match status" value="1"/>
</dbReference>
<dbReference type="PANTHER" id="PTHR36442:SF1">
    <property type="entry name" value="CYCLIC-DI-AMP PHOSPHODIESTERASE PGPH"/>
    <property type="match status" value="1"/>
</dbReference>
<evidence type="ECO:0000256" key="1">
    <source>
        <dbReference type="SAM" id="Phobius"/>
    </source>
</evidence>
<accession>A0A6N9NK33</accession>
<keyword evidence="1" id="KW-1133">Transmembrane helix</keyword>
<name>A0A6N9NK33_9FLAO</name>
<dbReference type="InterPro" id="IPR006675">
    <property type="entry name" value="HDIG_dom"/>
</dbReference>
<feature type="domain" description="HD/PDEase" evidence="2">
    <location>
        <begin position="479"/>
        <end position="636"/>
    </location>
</feature>
<dbReference type="EMBL" id="WWNE01000007">
    <property type="protein sequence ID" value="NBG66219.1"/>
    <property type="molecule type" value="Genomic_DNA"/>
</dbReference>
<feature type="transmembrane region" description="Helical" evidence="1">
    <location>
        <begin position="351"/>
        <end position="366"/>
    </location>
</feature>
<keyword evidence="1" id="KW-0472">Membrane</keyword>
<feature type="transmembrane region" description="Helical" evidence="1">
    <location>
        <begin position="429"/>
        <end position="450"/>
    </location>
</feature>
<dbReference type="Proteomes" id="UP000470771">
    <property type="component" value="Unassembled WGS sequence"/>
</dbReference>
<gene>
    <name evidence="3" type="ORF">GQN54_08830</name>
</gene>
<dbReference type="Pfam" id="PF01966">
    <property type="entry name" value="HD"/>
    <property type="match status" value="1"/>
</dbReference>
<dbReference type="Gene3D" id="1.10.3210.10">
    <property type="entry name" value="Hypothetical protein af1432"/>
    <property type="match status" value="1"/>
</dbReference>
<dbReference type="InterPro" id="IPR006674">
    <property type="entry name" value="HD_domain"/>
</dbReference>
<keyword evidence="1" id="KW-0812">Transmembrane</keyword>
<dbReference type="InterPro" id="IPR011624">
    <property type="entry name" value="Metal-dep_PHydrolase_7TM_extra"/>
</dbReference>
<evidence type="ECO:0000259" key="2">
    <source>
        <dbReference type="SMART" id="SM00471"/>
    </source>
</evidence>
<evidence type="ECO:0000313" key="4">
    <source>
        <dbReference type="Proteomes" id="UP000470771"/>
    </source>
</evidence>
<dbReference type="SUPFAM" id="SSF109604">
    <property type="entry name" value="HD-domain/PDEase-like"/>
    <property type="match status" value="1"/>
</dbReference>
<dbReference type="InterPro" id="IPR003607">
    <property type="entry name" value="HD/PDEase_dom"/>
</dbReference>
<dbReference type="AlphaFoldDB" id="A0A6N9NK33"/>
<feature type="transmembrane region" description="Helical" evidence="1">
    <location>
        <begin position="328"/>
        <end position="346"/>
    </location>
</feature>
<organism evidence="3 4">
    <name type="scientific">Acidiluteibacter ferrifornacis</name>
    <dbReference type="NCBI Taxonomy" id="2692424"/>
    <lineage>
        <taxon>Bacteria</taxon>
        <taxon>Pseudomonadati</taxon>
        <taxon>Bacteroidota</taxon>
        <taxon>Flavobacteriia</taxon>
        <taxon>Flavobacteriales</taxon>
        <taxon>Cryomorphaceae</taxon>
        <taxon>Acidiluteibacter</taxon>
    </lineage>
</organism>
<protein>
    <submittedName>
        <fullName evidence="3">HDIG domain-containing protein</fullName>
    </submittedName>
</protein>
<keyword evidence="4" id="KW-1185">Reference proteome</keyword>
<dbReference type="InterPro" id="IPR052722">
    <property type="entry name" value="PgpH_phosphodiesterase"/>
</dbReference>
<dbReference type="RefSeq" id="WP_160633179.1">
    <property type="nucleotide sequence ID" value="NZ_WWNE01000007.1"/>
</dbReference>
<sequence>MKRLFNFFRDQYDGFFKLFIFIAAIVVIVFIFPKEAKFKYEFQKGKPWGHNDLIATFDFPIYKPAEKLAKEKEELEQNKKLYFKVDTNVVDQVTQKLSAYLSQEFEKGEFAFSSKEMFQEQLQSVQNQIRAIYEKGIVQLIPSIENKSEEYSIELIYGKVVTSKELGQLYTARSAFAAFEQRLNSTEKSFKSTALLYFEELLEQNIFFDEETTNQIYKESIQKISLTEGLVVRGESIISKGEIVDGKKLLMIQSLKKEFENQVGGGHQFYYILVGQVLLVALVLLLLALFLLLFRKQIISSDLQLSFLLLLIVLFVLAAEVSLSIDVFSIYLVPFCMLPIIVRTFFDTRTALFTHLVTILIVGFIAPNPYEFILIEMLTGIVTIFSVLSLRNRSQLFISSAIIFGVYSVCFFGISIVQEGDISTINYNAIAWFFGSAMLTLFAYPLIYAFEKLFGFVSEVTLLEIADTNNKLLRQLNLKAPGTFQHSLQVANLAEEAIRAIGGNSLLVRVGALYHDIGKMNAPMYFIENQATHINPHDELSPEESVQIIIKHVKDGIKIAKKHKLPDIIIDFIRTHHGTSKVRFFLLNYKEQNPDIEIDEDEFRYPGPIPYSKETSVLMMADSVEAASRSLKTYDTESIEKLVDGIIQNQIDEGQYANADITFKDISTIKKMFKKKLMNIYHVRIAYPDHD</sequence>
<feature type="transmembrane region" description="Helical" evidence="1">
    <location>
        <begin position="305"/>
        <end position="322"/>
    </location>
</feature>
<dbReference type="NCBIfam" id="TIGR00277">
    <property type="entry name" value="HDIG"/>
    <property type="match status" value="1"/>
</dbReference>
<proteinExistence type="predicted"/>
<comment type="caution">
    <text evidence="3">The sequence shown here is derived from an EMBL/GenBank/DDBJ whole genome shotgun (WGS) entry which is preliminary data.</text>
</comment>
<reference evidence="3 4" key="1">
    <citation type="submission" date="2019-12" db="EMBL/GenBank/DDBJ databases">
        <authorList>
            <person name="Zhao J."/>
        </authorList>
    </citation>
    <scope>NUCLEOTIDE SEQUENCE [LARGE SCALE GENOMIC DNA]</scope>
    <source>
        <strain evidence="3 4">S-15</strain>
    </source>
</reference>
<dbReference type="Pfam" id="PF07697">
    <property type="entry name" value="7TMR-HDED"/>
    <property type="match status" value="1"/>
</dbReference>
<feature type="transmembrane region" description="Helical" evidence="1">
    <location>
        <begin position="12"/>
        <end position="32"/>
    </location>
</feature>
<dbReference type="CDD" id="cd00077">
    <property type="entry name" value="HDc"/>
    <property type="match status" value="1"/>
</dbReference>
<dbReference type="PANTHER" id="PTHR36442">
    <property type="entry name" value="CYCLIC-DI-AMP PHOSPHODIESTERASE PGPH"/>
    <property type="match status" value="1"/>
</dbReference>